<evidence type="ECO:0000256" key="1">
    <source>
        <dbReference type="ARBA" id="ARBA00022723"/>
    </source>
</evidence>
<dbReference type="Pfam" id="PF21175">
    <property type="entry name" value="RecR_C"/>
    <property type="match status" value="1"/>
</dbReference>
<keyword evidence="2 7" id="KW-0227">DNA damage</keyword>
<evidence type="ECO:0000313" key="12">
    <source>
        <dbReference type="EMBL" id="WEA56869.1"/>
    </source>
</evidence>
<keyword evidence="1 7" id="KW-0479">Metal-binding</keyword>
<organism evidence="11 14">
    <name type="scientific">Pediococcus pentosaceus</name>
    <dbReference type="NCBI Taxonomy" id="1255"/>
    <lineage>
        <taxon>Bacteria</taxon>
        <taxon>Bacillati</taxon>
        <taxon>Bacillota</taxon>
        <taxon>Bacilli</taxon>
        <taxon>Lactobacillales</taxon>
        <taxon>Lactobacillaceae</taxon>
        <taxon>Pediococcus</taxon>
    </lineage>
</organism>
<dbReference type="PANTHER" id="PTHR30446:SF0">
    <property type="entry name" value="RECOMBINATION PROTEIN RECR"/>
    <property type="match status" value="1"/>
</dbReference>
<dbReference type="Pfam" id="PF02132">
    <property type="entry name" value="RecR_ZnF"/>
    <property type="match status" value="1"/>
</dbReference>
<reference evidence="9 13" key="1">
    <citation type="submission" date="2019-10" db="EMBL/GenBank/DDBJ databases">
        <authorList>
            <person name="Irmler S."/>
            <person name="Berthoud H."/>
            <person name="Roetschi A."/>
            <person name="Arias E."/>
            <person name="Shani N."/>
            <person name="Wuethrich D."/>
            <person name="Bruggmann R."/>
        </authorList>
    </citation>
    <scope>NUCLEOTIDE SEQUENCE [LARGE SCALE GENOMIC DNA]</scope>
    <source>
        <strain evidence="9 13">FAM13073</strain>
    </source>
</reference>
<dbReference type="SMR" id="A0A0Q0YU27"/>
<keyword evidence="4 7" id="KW-0862">Zinc</keyword>
<reference evidence="9" key="2">
    <citation type="submission" date="2019-12" db="EMBL/GenBank/DDBJ databases">
        <title>SpeciesPrimer: A bioinformatics pipeline dedicated to the design of qPCR primers for the quantification of bacterial species.</title>
        <authorList>
            <person name="Dreier M."/>
            <person name="Berthoud H."/>
            <person name="Shani N."/>
            <person name="Wechsler D."/>
            <person name="Junier P."/>
        </authorList>
    </citation>
    <scope>NUCLEOTIDE SEQUENCE</scope>
    <source>
        <strain evidence="9">FAM13073</strain>
    </source>
</reference>
<evidence type="ECO:0000313" key="10">
    <source>
        <dbReference type="EMBL" id="MBF7114872.1"/>
    </source>
</evidence>
<dbReference type="Proteomes" id="UP000472573">
    <property type="component" value="Unassembled WGS sequence"/>
</dbReference>
<dbReference type="PROSITE" id="PS50880">
    <property type="entry name" value="TOPRIM"/>
    <property type="match status" value="1"/>
</dbReference>
<dbReference type="AlphaFoldDB" id="A0A0Q0YU27"/>
<dbReference type="InterPro" id="IPR000093">
    <property type="entry name" value="DNA_Rcmb_RecR"/>
</dbReference>
<accession>A0A0Q0YU27</accession>
<reference evidence="12 15" key="5">
    <citation type="submission" date="2023-02" db="EMBL/GenBank/DDBJ databases">
        <title>Comparative genomics and fermentation flavor characterization of five lactic acid bacteria reveal flavor biosynthesis metabolic pathways in fermented muskmelon puree.</title>
        <authorList>
            <person name="Yuan L."/>
            <person name="Li M."/>
            <person name="Xu X."/>
            <person name="Lao F."/>
            <person name="Wu J."/>
        </authorList>
    </citation>
    <scope>NUCLEOTIDE SEQUENCE [LARGE SCALE GENOMIC DNA]</scope>
    <source>
        <strain evidence="12 15">Ca-4</strain>
    </source>
</reference>
<keyword evidence="6 7" id="KW-0234">DNA repair</keyword>
<dbReference type="Pfam" id="PF13662">
    <property type="entry name" value="Toprim_4"/>
    <property type="match status" value="1"/>
</dbReference>
<evidence type="ECO:0000256" key="7">
    <source>
        <dbReference type="HAMAP-Rule" id="MF_00017"/>
    </source>
</evidence>
<dbReference type="EMBL" id="JADOFP010000003">
    <property type="protein sequence ID" value="MBF7114872.1"/>
    <property type="molecule type" value="Genomic_DNA"/>
</dbReference>
<evidence type="ECO:0000259" key="8">
    <source>
        <dbReference type="PROSITE" id="PS50880"/>
    </source>
</evidence>
<dbReference type="Proteomes" id="UP001194632">
    <property type="component" value="Unassembled WGS sequence"/>
</dbReference>
<dbReference type="OMA" id="DVMAIEN"/>
<feature type="domain" description="Toprim" evidence="8">
    <location>
        <begin position="80"/>
        <end position="176"/>
    </location>
</feature>
<dbReference type="GO" id="GO:0003677">
    <property type="term" value="F:DNA binding"/>
    <property type="evidence" value="ECO:0007669"/>
    <property type="project" value="UniProtKB-UniRule"/>
</dbReference>
<dbReference type="SMART" id="SM00493">
    <property type="entry name" value="TOPRIM"/>
    <property type="match status" value="1"/>
</dbReference>
<dbReference type="InterPro" id="IPR015967">
    <property type="entry name" value="Rcmb_RecR_Znf"/>
</dbReference>
<dbReference type="Gene3D" id="6.10.250.240">
    <property type="match status" value="1"/>
</dbReference>
<evidence type="ECO:0000256" key="6">
    <source>
        <dbReference type="ARBA" id="ARBA00023204"/>
    </source>
</evidence>
<keyword evidence="5 7" id="KW-0233">DNA recombination</keyword>
<dbReference type="InterPro" id="IPR023627">
    <property type="entry name" value="Rcmb_RecR"/>
</dbReference>
<evidence type="ECO:0000313" key="15">
    <source>
        <dbReference type="Proteomes" id="UP001214131"/>
    </source>
</evidence>
<dbReference type="NCBIfam" id="TIGR00615">
    <property type="entry name" value="recR"/>
    <property type="match status" value="1"/>
</dbReference>
<dbReference type="Proteomes" id="UP000743107">
    <property type="component" value="Unassembled WGS sequence"/>
</dbReference>
<evidence type="ECO:0000313" key="11">
    <source>
        <dbReference type="EMBL" id="MBF7127687.1"/>
    </source>
</evidence>
<keyword evidence="3 7" id="KW-0863">Zinc-finger</keyword>
<dbReference type="GeneID" id="33061625"/>
<accession>A0A8G0ZIQ8</accession>
<evidence type="ECO:0000313" key="13">
    <source>
        <dbReference type="Proteomes" id="UP000472573"/>
    </source>
</evidence>
<dbReference type="CDD" id="cd01025">
    <property type="entry name" value="TOPRIM_recR"/>
    <property type="match status" value="1"/>
</dbReference>
<comment type="similarity">
    <text evidence="7">Belongs to the RecR family.</text>
</comment>
<dbReference type="SUPFAM" id="SSF111304">
    <property type="entry name" value="Recombination protein RecR"/>
    <property type="match status" value="1"/>
</dbReference>
<dbReference type="HAMAP" id="MF_00017">
    <property type="entry name" value="RecR"/>
    <property type="match status" value="1"/>
</dbReference>
<dbReference type="Gene3D" id="1.10.8.420">
    <property type="entry name" value="RecR Domain 1"/>
    <property type="match status" value="1"/>
</dbReference>
<evidence type="ECO:0000256" key="2">
    <source>
        <dbReference type="ARBA" id="ARBA00022763"/>
    </source>
</evidence>
<reference evidence="13" key="3">
    <citation type="submission" date="2020-03" db="EMBL/GenBank/DDBJ databases">
        <title>SpeciesPrimer: A bioinformatics pipeline dedicated to the design of qPCR primers for the quantification of bacterial species.</title>
        <authorList>
            <person name="Dreier M."/>
            <person name="Berthoud H."/>
            <person name="Shani N."/>
            <person name="Wechsler D."/>
            <person name="Junier P."/>
        </authorList>
    </citation>
    <scope>NUCLEOTIDE SEQUENCE [LARGE SCALE GENOMIC DNA]</scope>
    <source>
        <strain evidence="13">FAM13073</strain>
    </source>
</reference>
<feature type="zinc finger region" description="C4-type" evidence="7">
    <location>
        <begin position="57"/>
        <end position="72"/>
    </location>
</feature>
<dbReference type="Gene3D" id="3.30.60.80">
    <property type="match status" value="1"/>
</dbReference>
<dbReference type="GO" id="GO:0008270">
    <property type="term" value="F:zinc ion binding"/>
    <property type="evidence" value="ECO:0007669"/>
    <property type="project" value="UniProtKB-KW"/>
</dbReference>
<comment type="function">
    <text evidence="7">May play a role in DNA repair. It seems to be involved in an RecBC-independent recombinational process of DNA repair. It may act with RecF and RecO.</text>
</comment>
<dbReference type="GO" id="GO:0006281">
    <property type="term" value="P:DNA repair"/>
    <property type="evidence" value="ECO:0007669"/>
    <property type="project" value="UniProtKB-UniRule"/>
</dbReference>
<dbReference type="InterPro" id="IPR034137">
    <property type="entry name" value="TOPRIM_RecR"/>
</dbReference>
<dbReference type="Gene3D" id="3.40.1360.10">
    <property type="match status" value="1"/>
</dbReference>
<dbReference type="EMBL" id="JADOFV010000004">
    <property type="protein sequence ID" value="MBF7127687.1"/>
    <property type="molecule type" value="Genomic_DNA"/>
</dbReference>
<evidence type="ECO:0000256" key="5">
    <source>
        <dbReference type="ARBA" id="ARBA00023172"/>
    </source>
</evidence>
<evidence type="ECO:0000313" key="14">
    <source>
        <dbReference type="Proteomes" id="UP000743107"/>
    </source>
</evidence>
<proteinExistence type="inferred from homology"/>
<dbReference type="EMBL" id="WENB01000004">
    <property type="protein sequence ID" value="KAF0413064.1"/>
    <property type="molecule type" value="Genomic_DNA"/>
</dbReference>
<evidence type="ECO:0000256" key="4">
    <source>
        <dbReference type="ARBA" id="ARBA00022833"/>
    </source>
</evidence>
<dbReference type="PANTHER" id="PTHR30446">
    <property type="entry name" value="RECOMBINATION PROTEIN RECR"/>
    <property type="match status" value="1"/>
</dbReference>
<dbReference type="PROSITE" id="PS01300">
    <property type="entry name" value="RECR"/>
    <property type="match status" value="1"/>
</dbReference>
<protein>
    <recommendedName>
        <fullName evidence="7">Recombination protein RecR</fullName>
    </recommendedName>
</protein>
<dbReference type="RefSeq" id="WP_002833270.1">
    <property type="nucleotide sequence ID" value="NZ_BEWQ01000005.1"/>
</dbReference>
<reference evidence="11" key="4">
    <citation type="submission" date="2020-11" db="EMBL/GenBank/DDBJ databases">
        <title>Antibiotic susceptibility profiles of Pediococcus pentosaceus from various origins and their implications for the safety assessment of strains with food-technology applications.</title>
        <authorList>
            <person name="Shani N."/>
            <person name="Oberhaensli S."/>
            <person name="Arias E."/>
        </authorList>
    </citation>
    <scope>NUCLEOTIDE SEQUENCE</scope>
    <source>
        <strain evidence="11">FAM 19164</strain>
        <strain evidence="10">FAM 24207</strain>
    </source>
</reference>
<dbReference type="EMBL" id="CP118739">
    <property type="protein sequence ID" value="WEA56869.1"/>
    <property type="molecule type" value="Genomic_DNA"/>
</dbReference>
<evidence type="ECO:0000313" key="9">
    <source>
        <dbReference type="EMBL" id="KAF0413064.1"/>
    </source>
</evidence>
<dbReference type="InterPro" id="IPR006171">
    <property type="entry name" value="TOPRIM_dom"/>
</dbReference>
<dbReference type="Proteomes" id="UP001214131">
    <property type="component" value="Chromosome"/>
</dbReference>
<dbReference type="Pfam" id="PF21176">
    <property type="entry name" value="RecR_HhH"/>
    <property type="match status" value="1"/>
</dbReference>
<evidence type="ECO:0000256" key="3">
    <source>
        <dbReference type="ARBA" id="ARBA00022771"/>
    </source>
</evidence>
<sequence>MQYPEPIAKLIDSFMKLPGIGYKTATRLAFFTLDMEKDDVTEFAKALISAQRDLSFCSICGNITEDDPCDICQDPSRDQKAVLVVEDSKDVMSMEQMKEYHGLYHVLHGVLSPMDGKGPEDINIAALLTRLQKNEAIKEVIIATNATPEGEATAMYISRLVKPSGIKVTRLAHGLSVGSDIEYADQMTLYKAVEGRTEM</sequence>
<name>A0A0Q0YU27_PEDPE</name>
<keyword evidence="13" id="KW-1185">Reference proteome</keyword>
<gene>
    <name evidence="7 11" type="primary">recR</name>
    <name evidence="9" type="ORF">GBO79_07980</name>
    <name evidence="10" type="ORF">ITQ90_05110</name>
    <name evidence="11" type="ORF">ITQ97_07710</name>
    <name evidence="12" type="ORF">PWB86_06645</name>
</gene>
<dbReference type="GO" id="GO:0006310">
    <property type="term" value="P:DNA recombination"/>
    <property type="evidence" value="ECO:0007669"/>
    <property type="project" value="UniProtKB-UniRule"/>
</dbReference>